<evidence type="ECO:0000313" key="6">
    <source>
        <dbReference type="Proteomes" id="UP001565368"/>
    </source>
</evidence>
<dbReference type="Pfam" id="PF04851">
    <property type="entry name" value="ResIII"/>
    <property type="match status" value="1"/>
</dbReference>
<dbReference type="InterPro" id="IPR014001">
    <property type="entry name" value="Helicase_ATP-bd"/>
</dbReference>
<keyword evidence="6" id="KW-1185">Reference proteome</keyword>
<dbReference type="GeneID" id="95985297"/>
<accession>A0ABR3Q6G8</accession>
<evidence type="ECO:0000259" key="3">
    <source>
        <dbReference type="PROSITE" id="PS51192"/>
    </source>
</evidence>
<dbReference type="InterPro" id="IPR027417">
    <property type="entry name" value="P-loop_NTPase"/>
</dbReference>
<dbReference type="PROSITE" id="PS51192">
    <property type="entry name" value="HELICASE_ATP_BIND_1"/>
    <property type="match status" value="1"/>
</dbReference>
<dbReference type="CDD" id="cd18799">
    <property type="entry name" value="SF2_C_EcoAI-like"/>
    <property type="match status" value="1"/>
</dbReference>
<proteinExistence type="predicted"/>
<dbReference type="SMART" id="SM00487">
    <property type="entry name" value="DEXDc"/>
    <property type="match status" value="1"/>
</dbReference>
<feature type="domain" description="Helicase ATP-binding" evidence="3">
    <location>
        <begin position="95"/>
        <end position="277"/>
    </location>
</feature>
<feature type="compositionally biased region" description="Basic and acidic residues" evidence="2">
    <location>
        <begin position="476"/>
        <end position="488"/>
    </location>
</feature>
<dbReference type="GO" id="GO:0004386">
    <property type="term" value="F:helicase activity"/>
    <property type="evidence" value="ECO:0007669"/>
    <property type="project" value="UniProtKB-KW"/>
</dbReference>
<dbReference type="CDD" id="cd18032">
    <property type="entry name" value="DEXHc_RE_I_III_res"/>
    <property type="match status" value="1"/>
</dbReference>
<dbReference type="Pfam" id="PF00271">
    <property type="entry name" value="Helicase_C"/>
    <property type="match status" value="1"/>
</dbReference>
<dbReference type="RefSeq" id="XP_069210192.1">
    <property type="nucleotide sequence ID" value="XM_069352774.1"/>
</dbReference>
<evidence type="ECO:0000256" key="2">
    <source>
        <dbReference type="SAM" id="MobiDB-lite"/>
    </source>
</evidence>
<dbReference type="Gene3D" id="3.40.50.300">
    <property type="entry name" value="P-loop containing nucleotide triphosphate hydrolases"/>
    <property type="match status" value="2"/>
</dbReference>
<feature type="compositionally biased region" description="Polar residues" evidence="2">
    <location>
        <begin position="61"/>
        <end position="70"/>
    </location>
</feature>
<dbReference type="InterPro" id="IPR001650">
    <property type="entry name" value="Helicase_C-like"/>
</dbReference>
<dbReference type="PANTHER" id="PTHR47396">
    <property type="entry name" value="TYPE I RESTRICTION ENZYME ECOKI R PROTEIN"/>
    <property type="match status" value="1"/>
</dbReference>
<dbReference type="PANTHER" id="PTHR47396:SF1">
    <property type="entry name" value="ATP-DEPENDENT HELICASE IRC3-RELATED"/>
    <property type="match status" value="1"/>
</dbReference>
<dbReference type="SUPFAM" id="SSF52540">
    <property type="entry name" value="P-loop containing nucleoside triphosphate hydrolases"/>
    <property type="match status" value="1"/>
</dbReference>
<evidence type="ECO:0000256" key="1">
    <source>
        <dbReference type="ARBA" id="ARBA00022806"/>
    </source>
</evidence>
<gene>
    <name evidence="5" type="primary">irc3_2</name>
    <name evidence="5" type="ORF">Q8F55_004254</name>
</gene>
<dbReference type="EMBL" id="JBBXJM010000003">
    <property type="protein sequence ID" value="KAL1410248.1"/>
    <property type="molecule type" value="Genomic_DNA"/>
</dbReference>
<keyword evidence="1 5" id="KW-0378">Hydrolase</keyword>
<name>A0ABR3Q6G8_9TREE</name>
<dbReference type="Proteomes" id="UP001565368">
    <property type="component" value="Unassembled WGS sequence"/>
</dbReference>
<sequence length="718" mass="78207">MIQPTVRRALASVLRRAMPGVVPSGHLLGRCAAPSLPSVRHGSHLAKSVSDPKQLGPGEDSNPSATTPGSDGNAHAPPPVVLRPYQTDAIDACLDALDKGRTRIGVSSPTGSGKTTMFMHLIPRVKESYRAEEQGVGSKQTLILVGSVELALQAEAAAARILGDAYTVEVEQSKRVASGNADVTIATYQTLNNPERLNKFDPARFKLVIVDEAHHAASLSYLRLLHYFNDEVDLPSATGPFTRFDHGHKVPVVGFSATFSRHDQLALSAVFEEIVFHRGVEHMLSEGWLSPVKSTAVFADIDLEDVELNSSGEYKTTSLAHHVNTPEINQLVVRTYLHRAYDRRSTLVFAVNLKHVAALVQAFRSAGIDARSISAHTHAQQRKDTIASFAAGEFPVLVNCEVLTEGTDIREIDCIILSRPTRSKNLLAQMVGRGLRLSPETGKEDCYLIDIVDNISRSSGMLVSPTLFGLSHDQVEAMSREEEPRSEDATSVPAESPRAQEDQNYQVTFVDSDDPFRLREESAPVVARMTPNAWVACGRGRYILEMMGLGYLAIEATTGSQWSIAFVQKLPRELVAPGRSPYGRKQHIAMADDIQRAFETADQFASRRAGLEVAKQLLRRAAWRQRPASGKQISMLLKMKGVSEGSEVDQVFILGRSVPIDKLTAGQVAAYVCAVQHGAMGVREKADKTAARKAAKAEAKEAKARELAERNLPLPGVS</sequence>
<evidence type="ECO:0000259" key="4">
    <source>
        <dbReference type="PROSITE" id="PS51194"/>
    </source>
</evidence>
<protein>
    <submittedName>
        <fullName evidence="5">ATP-dependent helicase IRC3</fullName>
    </submittedName>
</protein>
<keyword evidence="1 5" id="KW-0067">ATP-binding</keyword>
<keyword evidence="1 5" id="KW-0347">Helicase</keyword>
<organism evidence="5 6">
    <name type="scientific">Vanrija albida</name>
    <dbReference type="NCBI Taxonomy" id="181172"/>
    <lineage>
        <taxon>Eukaryota</taxon>
        <taxon>Fungi</taxon>
        <taxon>Dikarya</taxon>
        <taxon>Basidiomycota</taxon>
        <taxon>Agaricomycotina</taxon>
        <taxon>Tremellomycetes</taxon>
        <taxon>Trichosporonales</taxon>
        <taxon>Trichosporonaceae</taxon>
        <taxon>Vanrija</taxon>
    </lineage>
</organism>
<reference evidence="5 6" key="1">
    <citation type="submission" date="2023-08" db="EMBL/GenBank/DDBJ databases">
        <title>Annotated Genome Sequence of Vanrija albida AlHP1.</title>
        <authorList>
            <person name="Herzog R."/>
        </authorList>
    </citation>
    <scope>NUCLEOTIDE SEQUENCE [LARGE SCALE GENOMIC DNA]</scope>
    <source>
        <strain evidence="5 6">AlHP1</strain>
    </source>
</reference>
<feature type="region of interest" description="Disordered" evidence="2">
    <location>
        <begin position="37"/>
        <end position="81"/>
    </location>
</feature>
<feature type="domain" description="Helicase C-terminal" evidence="4">
    <location>
        <begin position="336"/>
        <end position="483"/>
    </location>
</feature>
<comment type="caution">
    <text evidence="5">The sequence shown here is derived from an EMBL/GenBank/DDBJ whole genome shotgun (WGS) entry which is preliminary data.</text>
</comment>
<dbReference type="InterPro" id="IPR006935">
    <property type="entry name" value="Helicase/UvrB_N"/>
</dbReference>
<dbReference type="SMART" id="SM00490">
    <property type="entry name" value="HELICc"/>
    <property type="match status" value="1"/>
</dbReference>
<evidence type="ECO:0000313" key="5">
    <source>
        <dbReference type="EMBL" id="KAL1410248.1"/>
    </source>
</evidence>
<dbReference type="PROSITE" id="PS51194">
    <property type="entry name" value="HELICASE_CTER"/>
    <property type="match status" value="1"/>
</dbReference>
<dbReference type="InterPro" id="IPR050742">
    <property type="entry name" value="Helicase_Restrict-Modif_Enz"/>
</dbReference>
<keyword evidence="1 5" id="KW-0547">Nucleotide-binding</keyword>
<feature type="region of interest" description="Disordered" evidence="2">
    <location>
        <begin position="476"/>
        <end position="500"/>
    </location>
</feature>